<comment type="caution">
    <text evidence="7">The sequence shown here is derived from an EMBL/GenBank/DDBJ whole genome shotgun (WGS) entry which is preliminary data.</text>
</comment>
<dbReference type="EMBL" id="JACBYR010000001">
    <property type="protein sequence ID" value="NYE83363.1"/>
    <property type="molecule type" value="Genomic_DNA"/>
</dbReference>
<comment type="subcellular location">
    <subcellularLocation>
        <location evidence="1">Endomembrane system</location>
        <topology evidence="1">Multi-pass membrane protein</topology>
    </subcellularLocation>
</comment>
<keyword evidence="4 5" id="KW-0472">Membrane</keyword>
<dbReference type="Proteomes" id="UP000542125">
    <property type="component" value="Unassembled WGS sequence"/>
</dbReference>
<evidence type="ECO:0000259" key="6">
    <source>
        <dbReference type="Pfam" id="PF06803"/>
    </source>
</evidence>
<evidence type="ECO:0000256" key="1">
    <source>
        <dbReference type="ARBA" id="ARBA00004127"/>
    </source>
</evidence>
<dbReference type="AlphaFoldDB" id="A0A7Y9IVN9"/>
<name>A0A7Y9IVN9_9BURK</name>
<evidence type="ECO:0000313" key="7">
    <source>
        <dbReference type="EMBL" id="NYE83363.1"/>
    </source>
</evidence>
<feature type="transmembrane region" description="Helical" evidence="5">
    <location>
        <begin position="7"/>
        <end position="30"/>
    </location>
</feature>
<dbReference type="RefSeq" id="WP_179586951.1">
    <property type="nucleotide sequence ID" value="NZ_JACBYR010000001.1"/>
</dbReference>
<evidence type="ECO:0000256" key="2">
    <source>
        <dbReference type="ARBA" id="ARBA00022692"/>
    </source>
</evidence>
<keyword evidence="3 5" id="KW-1133">Transmembrane helix</keyword>
<protein>
    <submittedName>
        <fullName evidence="7">Uncharacterized membrane protein YkvA (DUF1232 family)</fullName>
    </submittedName>
</protein>
<dbReference type="InterPro" id="IPR010652">
    <property type="entry name" value="DUF1232"/>
</dbReference>
<evidence type="ECO:0000256" key="3">
    <source>
        <dbReference type="ARBA" id="ARBA00022989"/>
    </source>
</evidence>
<sequence>MPWLPKVVGIVAVAYALSPIDLIPDFIPILGYLDDVILLPAMIWLAVRLAPVDVIAASRIEADRWMTEQGKKPRSHTGAVVIVLLWLVTAWLAWRWWALR</sequence>
<proteinExistence type="predicted"/>
<feature type="transmembrane region" description="Helical" evidence="5">
    <location>
        <begin position="77"/>
        <end position="97"/>
    </location>
</feature>
<evidence type="ECO:0000256" key="4">
    <source>
        <dbReference type="ARBA" id="ARBA00023136"/>
    </source>
</evidence>
<organism evidence="7 8">
    <name type="scientific">Pigmentiphaga litoralis</name>
    <dbReference type="NCBI Taxonomy" id="516702"/>
    <lineage>
        <taxon>Bacteria</taxon>
        <taxon>Pseudomonadati</taxon>
        <taxon>Pseudomonadota</taxon>
        <taxon>Betaproteobacteria</taxon>
        <taxon>Burkholderiales</taxon>
        <taxon>Alcaligenaceae</taxon>
        <taxon>Pigmentiphaga</taxon>
    </lineage>
</organism>
<reference evidence="7 8" key="1">
    <citation type="submission" date="2020-07" db="EMBL/GenBank/DDBJ databases">
        <title>Genomic Encyclopedia of Type Strains, Phase IV (KMG-V): Genome sequencing to study the core and pangenomes of soil and plant-associated prokaryotes.</title>
        <authorList>
            <person name="Whitman W."/>
        </authorList>
    </citation>
    <scope>NUCLEOTIDE SEQUENCE [LARGE SCALE GENOMIC DNA]</scope>
    <source>
        <strain evidence="7 8">SAS40</strain>
    </source>
</reference>
<gene>
    <name evidence="7" type="ORF">FHW18_002634</name>
</gene>
<feature type="transmembrane region" description="Helical" evidence="5">
    <location>
        <begin position="36"/>
        <end position="56"/>
    </location>
</feature>
<accession>A0A7Y9IVN9</accession>
<evidence type="ECO:0000313" key="8">
    <source>
        <dbReference type="Proteomes" id="UP000542125"/>
    </source>
</evidence>
<feature type="domain" description="DUF1232" evidence="6">
    <location>
        <begin position="6"/>
        <end position="40"/>
    </location>
</feature>
<evidence type="ECO:0000256" key="5">
    <source>
        <dbReference type="SAM" id="Phobius"/>
    </source>
</evidence>
<keyword evidence="2 5" id="KW-0812">Transmembrane</keyword>
<dbReference type="GO" id="GO:0012505">
    <property type="term" value="C:endomembrane system"/>
    <property type="evidence" value="ECO:0007669"/>
    <property type="project" value="UniProtKB-SubCell"/>
</dbReference>
<dbReference type="Pfam" id="PF06803">
    <property type="entry name" value="DUF1232"/>
    <property type="match status" value="1"/>
</dbReference>
<keyword evidence="8" id="KW-1185">Reference proteome</keyword>